<dbReference type="InterPro" id="IPR008909">
    <property type="entry name" value="DALR_anticod-bd"/>
</dbReference>
<evidence type="ECO:0000256" key="7">
    <source>
        <dbReference type="ARBA" id="ARBA00023146"/>
    </source>
</evidence>
<dbReference type="InterPro" id="IPR014729">
    <property type="entry name" value="Rossmann-like_a/b/a_fold"/>
</dbReference>
<dbReference type="InterPro" id="IPR009080">
    <property type="entry name" value="tRNAsynth_Ia_anticodon-bd"/>
</dbReference>
<dbReference type="EC" id="6.1.1.19" evidence="2 9"/>
<feature type="domain" description="Arginyl tRNA synthetase N-terminal" evidence="12">
    <location>
        <begin position="3"/>
        <end position="84"/>
    </location>
</feature>
<dbReference type="Gene3D" id="3.30.1360.70">
    <property type="entry name" value="Arginyl tRNA synthetase N-terminal domain"/>
    <property type="match status" value="1"/>
</dbReference>
<dbReference type="SUPFAM" id="SSF47323">
    <property type="entry name" value="Anticodon-binding domain of a subclass of class I aminoacyl-tRNA synthetases"/>
    <property type="match status" value="1"/>
</dbReference>
<dbReference type="Pfam" id="PF05746">
    <property type="entry name" value="DALR_1"/>
    <property type="match status" value="1"/>
</dbReference>
<comment type="caution">
    <text evidence="13">The sequence shown here is derived from an EMBL/GenBank/DDBJ whole genome shotgun (WGS) entry which is preliminary data.</text>
</comment>
<dbReference type="InterPro" id="IPR001278">
    <property type="entry name" value="Arg-tRNA-ligase"/>
</dbReference>
<dbReference type="PANTHER" id="PTHR11956:SF5">
    <property type="entry name" value="ARGININE--TRNA LIGASE, CYTOPLASMIC"/>
    <property type="match status" value="1"/>
</dbReference>
<evidence type="ECO:0000256" key="3">
    <source>
        <dbReference type="ARBA" id="ARBA00022598"/>
    </source>
</evidence>
<proteinExistence type="inferred from homology"/>
<dbReference type="SUPFAM" id="SSF52374">
    <property type="entry name" value="Nucleotidylyl transferase"/>
    <property type="match status" value="1"/>
</dbReference>
<dbReference type="SUPFAM" id="SSF55190">
    <property type="entry name" value="Arginyl-tRNA synthetase (ArgRS), N-terminal 'additional' domain"/>
    <property type="match status" value="1"/>
</dbReference>
<evidence type="ECO:0000256" key="4">
    <source>
        <dbReference type="ARBA" id="ARBA00022741"/>
    </source>
</evidence>
<keyword evidence="6 10" id="KW-0648">Protein biosynthesis</keyword>
<comment type="similarity">
    <text evidence="1 10">Belongs to the class-I aminoacyl-tRNA synthetase family.</text>
</comment>
<dbReference type="GO" id="GO:0004814">
    <property type="term" value="F:arginine-tRNA ligase activity"/>
    <property type="evidence" value="ECO:0007669"/>
    <property type="project" value="UniProtKB-UniRule"/>
</dbReference>
<keyword evidence="3 10" id="KW-0436">Ligase</keyword>
<organism evidence="13 14">
    <name type="scientific">Candidatus Kaiserbacteria bacterium RIFCSPHIGHO2_01_FULL_53_29</name>
    <dbReference type="NCBI Taxonomy" id="1798480"/>
    <lineage>
        <taxon>Bacteria</taxon>
        <taxon>Candidatus Kaiseribacteriota</taxon>
    </lineage>
</organism>
<protein>
    <recommendedName>
        <fullName evidence="2 9">Arginine--tRNA ligase</fullName>
        <ecNumber evidence="2 9">6.1.1.19</ecNumber>
    </recommendedName>
</protein>
<dbReference type="InterPro" id="IPR005148">
    <property type="entry name" value="Arg-tRNA-synth_N"/>
</dbReference>
<evidence type="ECO:0000256" key="6">
    <source>
        <dbReference type="ARBA" id="ARBA00022917"/>
    </source>
</evidence>
<evidence type="ECO:0000256" key="9">
    <source>
        <dbReference type="NCBIfam" id="TIGR00456"/>
    </source>
</evidence>
<keyword evidence="5 10" id="KW-0067">ATP-binding</keyword>
<dbReference type="Proteomes" id="UP000176863">
    <property type="component" value="Unassembled WGS sequence"/>
</dbReference>
<evidence type="ECO:0000256" key="1">
    <source>
        <dbReference type="ARBA" id="ARBA00005594"/>
    </source>
</evidence>
<dbReference type="PANTHER" id="PTHR11956">
    <property type="entry name" value="ARGINYL-TRNA SYNTHETASE"/>
    <property type="match status" value="1"/>
</dbReference>
<evidence type="ECO:0000313" key="14">
    <source>
        <dbReference type="Proteomes" id="UP000176863"/>
    </source>
</evidence>
<accession>A0A1F6CTY3</accession>
<dbReference type="GO" id="GO:0006420">
    <property type="term" value="P:arginyl-tRNA aminoacylation"/>
    <property type="evidence" value="ECO:0007669"/>
    <property type="project" value="UniProtKB-UniRule"/>
</dbReference>
<dbReference type="FunFam" id="1.10.730.10:FF:000006">
    <property type="entry name" value="Arginyl-tRNA synthetase 2, mitochondrial"/>
    <property type="match status" value="1"/>
</dbReference>
<evidence type="ECO:0000256" key="5">
    <source>
        <dbReference type="ARBA" id="ARBA00022840"/>
    </source>
</evidence>
<evidence type="ECO:0000256" key="8">
    <source>
        <dbReference type="ARBA" id="ARBA00049339"/>
    </source>
</evidence>
<dbReference type="InterPro" id="IPR036695">
    <property type="entry name" value="Arg-tRNA-synth_N_sf"/>
</dbReference>
<comment type="catalytic activity">
    <reaction evidence="8">
        <text>tRNA(Arg) + L-arginine + ATP = L-arginyl-tRNA(Arg) + AMP + diphosphate</text>
        <dbReference type="Rhea" id="RHEA:20301"/>
        <dbReference type="Rhea" id="RHEA-COMP:9658"/>
        <dbReference type="Rhea" id="RHEA-COMP:9673"/>
        <dbReference type="ChEBI" id="CHEBI:30616"/>
        <dbReference type="ChEBI" id="CHEBI:32682"/>
        <dbReference type="ChEBI" id="CHEBI:33019"/>
        <dbReference type="ChEBI" id="CHEBI:78442"/>
        <dbReference type="ChEBI" id="CHEBI:78513"/>
        <dbReference type="ChEBI" id="CHEBI:456215"/>
        <dbReference type="EC" id="6.1.1.19"/>
    </reaction>
</comment>
<evidence type="ECO:0000256" key="2">
    <source>
        <dbReference type="ARBA" id="ARBA00012837"/>
    </source>
</evidence>
<dbReference type="AlphaFoldDB" id="A0A1F6CTY3"/>
<sequence length="552" mass="60199">MPETLKKAISEALARASVYGVNVSLEHPAELKNGDYSSGVALQYTKQAGVAPKMLAEKIVAALGDIKGIAKIEIAGPGFINFYLASAALAEAVEEARTEDMWGANKNLARKKIMVEYTDPNPFKEFHIGHLMSNAIGESISRLLQFSGAEVRRANYQGDIGPHVAKAIWGVMKLGVDPNDAAQLGKAYATGAQAYENDIAAKAEVDAINTKVYDKSDAEINAVYAAGRKASLDHFEELYKMLGTKFDHYFFESETAPRGLKLVEKNPGVFEKSDGAIVYKGEKKELHTRVFVTSKGLPTYEAKDLGLAELKAETWGFDTSITVTAHEQADYFAVVKAAMEDVLPDIAPKIQHVSHGMMRFAEGKMSSRTGNVITGESLLVDLTEAAKVRGAESRAEDHEVLAQQVAVAAIKYQILKQASGKDIIFDRDRALSLEGDSGPYLQYAHARACAVVEQANLRGVASKVGSNRASDDLTRFLHRFPEAVEYASSHNEPHLLTNYLLEFASAFNSWYAQVHILDGTPEAAHRVALVDAVRKTLKNGLWILGIPAPERM</sequence>
<dbReference type="STRING" id="1798480.A2851_04840"/>
<dbReference type="EMBL" id="MFKT01000029">
    <property type="protein sequence ID" value="OGG52352.1"/>
    <property type="molecule type" value="Genomic_DNA"/>
</dbReference>
<dbReference type="Pfam" id="PF00750">
    <property type="entry name" value="tRNA-synt_1d"/>
    <property type="match status" value="1"/>
</dbReference>
<reference evidence="13 14" key="1">
    <citation type="journal article" date="2016" name="Nat. Commun.">
        <title>Thousands of microbial genomes shed light on interconnected biogeochemical processes in an aquifer system.</title>
        <authorList>
            <person name="Anantharaman K."/>
            <person name="Brown C.T."/>
            <person name="Hug L.A."/>
            <person name="Sharon I."/>
            <person name="Castelle C.J."/>
            <person name="Probst A.J."/>
            <person name="Thomas B.C."/>
            <person name="Singh A."/>
            <person name="Wilkins M.J."/>
            <person name="Karaoz U."/>
            <person name="Brodie E.L."/>
            <person name="Williams K.H."/>
            <person name="Hubbard S.S."/>
            <person name="Banfield J.F."/>
        </authorList>
    </citation>
    <scope>NUCLEOTIDE SEQUENCE [LARGE SCALE GENOMIC DNA]</scope>
</reference>
<keyword evidence="4 10" id="KW-0547">Nucleotide-binding</keyword>
<feature type="domain" description="DALR anticodon binding" evidence="11">
    <location>
        <begin position="441"/>
        <end position="552"/>
    </location>
</feature>
<evidence type="ECO:0000313" key="13">
    <source>
        <dbReference type="EMBL" id="OGG52352.1"/>
    </source>
</evidence>
<gene>
    <name evidence="13" type="ORF">A2851_04840</name>
</gene>
<dbReference type="Gene3D" id="3.40.50.620">
    <property type="entry name" value="HUPs"/>
    <property type="match status" value="1"/>
</dbReference>
<dbReference type="InterPro" id="IPR035684">
    <property type="entry name" value="ArgRS_core"/>
</dbReference>
<dbReference type="GO" id="GO:0005737">
    <property type="term" value="C:cytoplasm"/>
    <property type="evidence" value="ECO:0007669"/>
    <property type="project" value="UniProtKB-UniRule"/>
</dbReference>
<dbReference type="SMART" id="SM00836">
    <property type="entry name" value="DALR_1"/>
    <property type="match status" value="1"/>
</dbReference>
<evidence type="ECO:0000259" key="11">
    <source>
        <dbReference type="SMART" id="SM00836"/>
    </source>
</evidence>
<dbReference type="Pfam" id="PF03485">
    <property type="entry name" value="Arg_tRNA_synt_N"/>
    <property type="match status" value="1"/>
</dbReference>
<dbReference type="GO" id="GO:0005524">
    <property type="term" value="F:ATP binding"/>
    <property type="evidence" value="ECO:0007669"/>
    <property type="project" value="UniProtKB-KW"/>
</dbReference>
<name>A0A1F6CTY3_9BACT</name>
<evidence type="ECO:0000256" key="10">
    <source>
        <dbReference type="RuleBase" id="RU363038"/>
    </source>
</evidence>
<dbReference type="NCBIfam" id="TIGR00456">
    <property type="entry name" value="argS"/>
    <property type="match status" value="1"/>
</dbReference>
<keyword evidence="7 10" id="KW-0030">Aminoacyl-tRNA synthetase</keyword>
<dbReference type="PRINTS" id="PR01038">
    <property type="entry name" value="TRNASYNTHARG"/>
</dbReference>
<evidence type="ECO:0000259" key="12">
    <source>
        <dbReference type="SMART" id="SM01016"/>
    </source>
</evidence>
<dbReference type="SMART" id="SM01016">
    <property type="entry name" value="Arg_tRNA_synt_N"/>
    <property type="match status" value="1"/>
</dbReference>
<dbReference type="Gene3D" id="1.10.730.10">
    <property type="entry name" value="Isoleucyl-tRNA Synthetase, Domain 1"/>
    <property type="match status" value="1"/>
</dbReference>